<dbReference type="Gene3D" id="2.130.10.10">
    <property type="entry name" value="YVTN repeat-like/Quinoprotein amine dehydrogenase"/>
    <property type="match status" value="1"/>
</dbReference>
<evidence type="ECO:0000313" key="1">
    <source>
        <dbReference type="EMBL" id="QSQ27580.1"/>
    </source>
</evidence>
<dbReference type="EMBL" id="CP071090">
    <property type="protein sequence ID" value="QSQ27580.1"/>
    <property type="molecule type" value="Genomic_DNA"/>
</dbReference>
<name>A0ABX7PAT0_9BACT</name>
<sequence length="1505" mass="161416">MKGDFSRNTFRPAKHYSSVRMQQGRVQLDADWNEQLDIQSHLDETTHKDVIGRAGGPLEAGKPIDQTGFAIFLQGNQPWVRKGRYYVDGILCENEADTSVATQPDLKALPPLPTAEGTYLFYLDVWQRHVTSLEDPSLREVALGGPDTATRSRTVWQVKWLQVTGADLAKPCEDFGTANWLPTSLTSTGKLAARAQPEATSTNPCEVPASAGYRRLENQLYRVEVHDEGTADGTATFKWSRDNGVLVSAVKNVDSSRRLIVVDVPGKDAYRRFMPNQWVELTDEDRVLRGQPGVLMQIESVTGPQLRVKTWPASAPTTGTLTVRAWDTVSTNGVLKVVTDADTTTPAVKDWVTLESGIQVLFTAGSYRTGDYWLIPARTVSGNVEWPVDASNNALFESRHGIAHHYCALAMVRRNADGTYTPLHDCRRLFPPLTQMKSLLYAGGDGQETMPGQWLVRPLRAGVFNGQVPVQGASVRFTVLTAEGNGVLGATYNAATTATTLTVQTDANGIAEVFWKPDDTGWTTANIRYSQRVEAKLLDQDGQEIHGPIRYGASLSVASQVAYNPGCTNLAATHTVQEALDTLCNQLELSYEGGDGQEVLPGQALDQPLRVGVARHQMAVGGQTVRFTTTNGRLSLDGTNYTLQEVVATTGAAGELLGIAQVYWRPDGTDAAPATQQVKARLEIAGQPVHLPLVFTARLSLARLVAYTPGCTNLSDADTVQEALDTLCNQLELSYVGGDAQEVTPGRPLAEPLRAGVARHQQPVGGQTVRFTALQGQLSLNNDTGWASEVVATTATSGDELGVARVYWRPAIEGEVPSTQVVIAKLEVGGKVVHLPVRFTAHLNRASAVAYQPGACSTLANSTTVQDALDTLCRVRSFLYVGGDGQQGPRGQFVPSPLEVAVVSGETPMAGVPVRFRITTGTTTEATLRRVDDPRVMGIQLDVLTGADGIARVDWRLDSQNTTQRVEARLLESSGPSNAVPPIHFTAGFAEGASDPVIKITNVAWVNTGFGQLRNNGQYTFFNSDLFASGILLTCDTDLLEGTPPSSVVFAEVEVPYPFSPQDRTYWQNQWNIQQLGTLPGIIAYQTFTLLGNVTIQGRTIRWVPPKATSDFMSVLMGVSFPNGVKMRLTVKGGFIRSKDGTRLLDGEVTSLSNSDPWNIGLPNTGDGKRGGDFQLWFYIQPFIIGLVPITGGTGGALELPRVTEGTATPGLAPATARLALSAPTEEAPKPRTFSGLKQSWGMARDSKRGELLVADSAADAVVRFDMKGEGTRKPVGTQDKGLDAPTALVVDAARDEVFVANSGDDSVAVFKRDAKDNLVPARRLVGRKTGLSGPVGLALDPDKKALFVAGSGKTLLGAATGTRPVKAAFLAVFDVDASDDAAPRHRWTGDDLGLSRAAGLAVDLQARELFVADAGTDAVFVFSLDALEAGAEDVKPLRVLQGKRTGLAQPVSLSLDERGEELWVANARTGAVTVYARGAKGDVAPARTVEVPGEAKKGLRGVLA</sequence>
<protein>
    <submittedName>
        <fullName evidence="1">Uncharacterized protein</fullName>
    </submittedName>
</protein>
<gene>
    <name evidence="1" type="ORF">JY651_22870</name>
</gene>
<dbReference type="Pfam" id="PF20129">
    <property type="entry name" value="DUF6519"/>
    <property type="match status" value="2"/>
</dbReference>
<dbReference type="RefSeq" id="WP_206729100.1">
    <property type="nucleotide sequence ID" value="NZ_CP071090.1"/>
</dbReference>
<evidence type="ECO:0000313" key="2">
    <source>
        <dbReference type="Proteomes" id="UP000662747"/>
    </source>
</evidence>
<organism evidence="1 2">
    <name type="scientific">Pyxidicoccus parkwayensis</name>
    <dbReference type="NCBI Taxonomy" id="2813578"/>
    <lineage>
        <taxon>Bacteria</taxon>
        <taxon>Pseudomonadati</taxon>
        <taxon>Myxococcota</taxon>
        <taxon>Myxococcia</taxon>
        <taxon>Myxococcales</taxon>
        <taxon>Cystobacterineae</taxon>
        <taxon>Myxococcaceae</taxon>
        <taxon>Pyxidicoccus</taxon>
    </lineage>
</organism>
<dbReference type="SUPFAM" id="SSF63825">
    <property type="entry name" value="YWTD domain"/>
    <property type="match status" value="1"/>
</dbReference>
<accession>A0ABX7PAT0</accession>
<keyword evidence="2" id="KW-1185">Reference proteome</keyword>
<dbReference type="InterPro" id="IPR015943">
    <property type="entry name" value="WD40/YVTN_repeat-like_dom_sf"/>
</dbReference>
<proteinExistence type="predicted"/>
<dbReference type="Proteomes" id="UP000662747">
    <property type="component" value="Chromosome"/>
</dbReference>
<reference evidence="1 2" key="1">
    <citation type="submission" date="2021-02" db="EMBL/GenBank/DDBJ databases">
        <title>De Novo genome assembly of isolated myxobacteria.</title>
        <authorList>
            <person name="Stevens D.C."/>
        </authorList>
    </citation>
    <scope>NUCLEOTIDE SEQUENCE [LARGE SCALE GENOMIC DNA]</scope>
    <source>
        <strain evidence="2">SCPEA02</strain>
    </source>
</reference>
<dbReference type="InterPro" id="IPR045392">
    <property type="entry name" value="DUF6519"/>
</dbReference>